<feature type="compositionally biased region" description="Basic and acidic residues" evidence="1">
    <location>
        <begin position="243"/>
        <end position="256"/>
    </location>
</feature>
<feature type="region of interest" description="Disordered" evidence="1">
    <location>
        <begin position="1"/>
        <end position="28"/>
    </location>
</feature>
<dbReference type="PANTHER" id="PTHR12496">
    <property type="entry name" value="CGI-41 METHYLTRANSFERASE"/>
    <property type="match status" value="1"/>
</dbReference>
<dbReference type="InterPro" id="IPR025714">
    <property type="entry name" value="Methyltranfer_dom"/>
</dbReference>
<evidence type="ECO:0000313" key="3">
    <source>
        <dbReference type="EMBL" id="KAE9388940.1"/>
    </source>
</evidence>
<dbReference type="Pfam" id="PF13679">
    <property type="entry name" value="Methyltransf_32"/>
    <property type="match status" value="1"/>
</dbReference>
<feature type="compositionally biased region" description="Polar residues" evidence="1">
    <location>
        <begin position="56"/>
        <end position="72"/>
    </location>
</feature>
<accession>A0A6A4GUC6</accession>
<feature type="region of interest" description="Disordered" evidence="1">
    <location>
        <begin position="44"/>
        <end position="77"/>
    </location>
</feature>
<dbReference type="OrthoDB" id="10258156at2759"/>
<feature type="domain" description="Methyltransferase" evidence="2">
    <location>
        <begin position="161"/>
        <end position="249"/>
    </location>
</feature>
<dbReference type="InterPro" id="IPR029063">
    <property type="entry name" value="SAM-dependent_MTases_sf"/>
</dbReference>
<organism evidence="3 4">
    <name type="scientific">Gymnopus androsaceus JB14</name>
    <dbReference type="NCBI Taxonomy" id="1447944"/>
    <lineage>
        <taxon>Eukaryota</taxon>
        <taxon>Fungi</taxon>
        <taxon>Dikarya</taxon>
        <taxon>Basidiomycota</taxon>
        <taxon>Agaricomycotina</taxon>
        <taxon>Agaricomycetes</taxon>
        <taxon>Agaricomycetidae</taxon>
        <taxon>Agaricales</taxon>
        <taxon>Marasmiineae</taxon>
        <taxon>Omphalotaceae</taxon>
        <taxon>Gymnopus</taxon>
    </lineage>
</organism>
<dbReference type="AlphaFoldDB" id="A0A6A4GUC6"/>
<evidence type="ECO:0000259" key="2">
    <source>
        <dbReference type="Pfam" id="PF13679"/>
    </source>
</evidence>
<dbReference type="EMBL" id="ML769719">
    <property type="protein sequence ID" value="KAE9388940.1"/>
    <property type="molecule type" value="Genomic_DNA"/>
</dbReference>
<dbReference type="SUPFAM" id="SSF53335">
    <property type="entry name" value="S-adenosyl-L-methionine-dependent methyltransferases"/>
    <property type="match status" value="1"/>
</dbReference>
<reference evidence="3" key="1">
    <citation type="journal article" date="2019" name="Environ. Microbiol.">
        <title>Fungal ecological strategies reflected in gene transcription - a case study of two litter decomposers.</title>
        <authorList>
            <person name="Barbi F."/>
            <person name="Kohler A."/>
            <person name="Barry K."/>
            <person name="Baskaran P."/>
            <person name="Daum C."/>
            <person name="Fauchery L."/>
            <person name="Ihrmark K."/>
            <person name="Kuo A."/>
            <person name="LaButti K."/>
            <person name="Lipzen A."/>
            <person name="Morin E."/>
            <person name="Grigoriev I.V."/>
            <person name="Henrissat B."/>
            <person name="Lindahl B."/>
            <person name="Martin F."/>
        </authorList>
    </citation>
    <scope>NUCLEOTIDE SEQUENCE</scope>
    <source>
        <strain evidence="3">JB14</strain>
    </source>
</reference>
<sequence>MHPNAFTTGTIDSAIPASSTDSIPAHSGSYNASNKDLIELNGAQPSFHSGLRSELSESNPTTHNQPPTLNSRSHSHSKLPRAIHKLIAHVHTHSIPRNPIQISNLTSIPKSSDSYPANPILHLSSHLKTESSANSNSKSKKTKRKGSMPVGNSVGYGMSPKKAHKITRMAEYIGSVSWDIVIGTAFGSQKQTQTPTPLYIVDIGAGQGHLARALLDAVPKAGIQLGGVLALDGDGVIVEREREKMTKEGGAKEQNDGPRITHKIGRITSPQGLVDAVDEWIGEMEMESGSRDDQGKSKRANKPVIPVMLVSLWP</sequence>
<evidence type="ECO:0000256" key="1">
    <source>
        <dbReference type="SAM" id="MobiDB-lite"/>
    </source>
</evidence>
<proteinExistence type="predicted"/>
<feature type="region of interest" description="Disordered" evidence="1">
    <location>
        <begin position="243"/>
        <end position="263"/>
    </location>
</feature>
<protein>
    <recommendedName>
        <fullName evidence="2">Methyltransferase domain-containing protein</fullName>
    </recommendedName>
</protein>
<dbReference type="Proteomes" id="UP000799118">
    <property type="component" value="Unassembled WGS sequence"/>
</dbReference>
<dbReference type="InterPro" id="IPR052220">
    <property type="entry name" value="METTL25"/>
</dbReference>
<gene>
    <name evidence="3" type="ORF">BT96DRAFT_1003738</name>
</gene>
<name>A0A6A4GUC6_9AGAR</name>
<feature type="region of interest" description="Disordered" evidence="1">
    <location>
        <begin position="124"/>
        <end position="156"/>
    </location>
</feature>
<evidence type="ECO:0000313" key="4">
    <source>
        <dbReference type="Proteomes" id="UP000799118"/>
    </source>
</evidence>
<keyword evidence="4" id="KW-1185">Reference proteome</keyword>